<evidence type="ECO:0000313" key="4">
    <source>
        <dbReference type="Proteomes" id="UP001589733"/>
    </source>
</evidence>
<dbReference type="Proteomes" id="UP001589733">
    <property type="component" value="Unassembled WGS sequence"/>
</dbReference>
<dbReference type="RefSeq" id="WP_380006288.1">
    <property type="nucleotide sequence ID" value="NZ_JBHLYR010000014.1"/>
</dbReference>
<dbReference type="PANTHER" id="PTHR16305">
    <property type="entry name" value="TESTICULAR SOLUBLE ADENYLYL CYCLASE"/>
    <property type="match status" value="1"/>
</dbReference>
<accession>A0ABV6AWJ7</accession>
<keyword evidence="4" id="KW-1185">Reference proteome</keyword>
<evidence type="ECO:0000256" key="2">
    <source>
        <dbReference type="ARBA" id="ARBA00022840"/>
    </source>
</evidence>
<keyword evidence="1" id="KW-0547">Nucleotide-binding</keyword>
<evidence type="ECO:0000313" key="3">
    <source>
        <dbReference type="EMBL" id="MFB9991387.1"/>
    </source>
</evidence>
<dbReference type="PANTHER" id="PTHR16305:SF35">
    <property type="entry name" value="TRANSCRIPTIONAL ACTIVATOR DOMAIN"/>
    <property type="match status" value="1"/>
</dbReference>
<organism evidence="3 4">
    <name type="scientific">Deinococcus oregonensis</name>
    <dbReference type="NCBI Taxonomy" id="1805970"/>
    <lineage>
        <taxon>Bacteria</taxon>
        <taxon>Thermotogati</taxon>
        <taxon>Deinococcota</taxon>
        <taxon>Deinococci</taxon>
        <taxon>Deinococcales</taxon>
        <taxon>Deinococcaceae</taxon>
        <taxon>Deinococcus</taxon>
    </lineage>
</organism>
<reference evidence="3 4" key="1">
    <citation type="submission" date="2024-09" db="EMBL/GenBank/DDBJ databases">
        <authorList>
            <person name="Sun Q."/>
            <person name="Mori K."/>
        </authorList>
    </citation>
    <scope>NUCLEOTIDE SEQUENCE [LARGE SCALE GENOMIC DNA]</scope>
    <source>
        <strain evidence="3 4">JCM 13503</strain>
    </source>
</reference>
<proteinExistence type="predicted"/>
<dbReference type="EMBL" id="JBHLYR010000014">
    <property type="protein sequence ID" value="MFB9991387.1"/>
    <property type="molecule type" value="Genomic_DNA"/>
</dbReference>
<comment type="caution">
    <text evidence="3">The sequence shown here is derived from an EMBL/GenBank/DDBJ whole genome shotgun (WGS) entry which is preliminary data.</text>
</comment>
<sequence>MQLPITARVGEVISRRLSRLSAPALQAARAAAILQSDFDVELVAELLGAPLLDMAAAWEELEAAGIVRGHGFWHDLVYETVNANIPASVRSLLHRAAARTLERAGGHAARVARHWQEGGKPDLAAPAFLRAAQEAQNRYQLTETAGFYVQAAASFEVLGRADEATSARVEAAHVQEQLLIVGVQ</sequence>
<keyword evidence="2" id="KW-0067">ATP-binding</keyword>
<gene>
    <name evidence="3" type="ORF">ACFFLM_05275</name>
</gene>
<name>A0ABV6AWJ7_9DEIO</name>
<evidence type="ECO:0000256" key="1">
    <source>
        <dbReference type="ARBA" id="ARBA00022741"/>
    </source>
</evidence>
<protein>
    <submittedName>
        <fullName evidence="3">Uncharacterized protein</fullName>
    </submittedName>
</protein>